<name>A0A9P4TWI8_9PEZI</name>
<keyword evidence="3" id="KW-1185">Reference proteome</keyword>
<feature type="transmembrane region" description="Helical" evidence="1">
    <location>
        <begin position="44"/>
        <end position="67"/>
    </location>
</feature>
<keyword evidence="1" id="KW-0472">Membrane</keyword>
<keyword evidence="1" id="KW-1133">Transmembrane helix</keyword>
<evidence type="ECO:0000313" key="3">
    <source>
        <dbReference type="Proteomes" id="UP000800235"/>
    </source>
</evidence>
<organism evidence="2 3">
    <name type="scientific">Tothia fuscella</name>
    <dbReference type="NCBI Taxonomy" id="1048955"/>
    <lineage>
        <taxon>Eukaryota</taxon>
        <taxon>Fungi</taxon>
        <taxon>Dikarya</taxon>
        <taxon>Ascomycota</taxon>
        <taxon>Pezizomycotina</taxon>
        <taxon>Dothideomycetes</taxon>
        <taxon>Pleosporomycetidae</taxon>
        <taxon>Venturiales</taxon>
        <taxon>Cylindrosympodiaceae</taxon>
        <taxon>Tothia</taxon>
    </lineage>
</organism>
<protein>
    <submittedName>
        <fullName evidence="2">Uncharacterized protein</fullName>
    </submittedName>
</protein>
<comment type="caution">
    <text evidence="2">The sequence shown here is derived from an EMBL/GenBank/DDBJ whole genome shotgun (WGS) entry which is preliminary data.</text>
</comment>
<dbReference type="AlphaFoldDB" id="A0A9P4TWI8"/>
<proteinExistence type="predicted"/>
<evidence type="ECO:0000313" key="2">
    <source>
        <dbReference type="EMBL" id="KAF2427685.1"/>
    </source>
</evidence>
<gene>
    <name evidence="2" type="ORF">EJ08DRAFT_651283</name>
</gene>
<dbReference type="OrthoDB" id="5428981at2759"/>
<reference evidence="2" key="1">
    <citation type="journal article" date="2020" name="Stud. Mycol.">
        <title>101 Dothideomycetes genomes: a test case for predicting lifestyles and emergence of pathogens.</title>
        <authorList>
            <person name="Haridas S."/>
            <person name="Albert R."/>
            <person name="Binder M."/>
            <person name="Bloem J."/>
            <person name="Labutti K."/>
            <person name="Salamov A."/>
            <person name="Andreopoulos B."/>
            <person name="Baker S."/>
            <person name="Barry K."/>
            <person name="Bills G."/>
            <person name="Bluhm B."/>
            <person name="Cannon C."/>
            <person name="Castanera R."/>
            <person name="Culley D."/>
            <person name="Daum C."/>
            <person name="Ezra D."/>
            <person name="Gonzalez J."/>
            <person name="Henrissat B."/>
            <person name="Kuo A."/>
            <person name="Liang C."/>
            <person name="Lipzen A."/>
            <person name="Lutzoni F."/>
            <person name="Magnuson J."/>
            <person name="Mondo S."/>
            <person name="Nolan M."/>
            <person name="Ohm R."/>
            <person name="Pangilinan J."/>
            <person name="Park H.-J."/>
            <person name="Ramirez L."/>
            <person name="Alfaro M."/>
            <person name="Sun H."/>
            <person name="Tritt A."/>
            <person name="Yoshinaga Y."/>
            <person name="Zwiers L.-H."/>
            <person name="Turgeon B."/>
            <person name="Goodwin S."/>
            <person name="Spatafora J."/>
            <person name="Crous P."/>
            <person name="Grigoriev I."/>
        </authorList>
    </citation>
    <scope>NUCLEOTIDE SEQUENCE</scope>
    <source>
        <strain evidence="2">CBS 130266</strain>
    </source>
</reference>
<feature type="transmembrane region" description="Helical" evidence="1">
    <location>
        <begin position="16"/>
        <end position="37"/>
    </location>
</feature>
<evidence type="ECO:0000256" key="1">
    <source>
        <dbReference type="SAM" id="Phobius"/>
    </source>
</evidence>
<sequence length="68" mass="7161">MSNSVFFVGRTVNKAFIIYTFCIGLAASVGVGVIVGLRSHQLELGFVSSTGVIGFIAAIEGLLLWALK</sequence>
<dbReference type="EMBL" id="MU007058">
    <property type="protein sequence ID" value="KAF2427685.1"/>
    <property type="molecule type" value="Genomic_DNA"/>
</dbReference>
<accession>A0A9P4TWI8</accession>
<keyword evidence="1" id="KW-0812">Transmembrane</keyword>
<dbReference type="Proteomes" id="UP000800235">
    <property type="component" value="Unassembled WGS sequence"/>
</dbReference>